<evidence type="ECO:0000313" key="8">
    <source>
        <dbReference type="EMBL" id="WXG70858.1"/>
    </source>
</evidence>
<feature type="binding site" evidence="7">
    <location>
        <position position="110"/>
    </location>
    <ligand>
        <name>L-glutamine</name>
        <dbReference type="ChEBI" id="CHEBI:58359"/>
    </ligand>
</feature>
<dbReference type="Gene3D" id="3.40.50.880">
    <property type="match status" value="1"/>
</dbReference>
<dbReference type="GO" id="GO:0036381">
    <property type="term" value="F:pyridoxal 5'-phosphate synthase (glutamine hydrolysing) activity"/>
    <property type="evidence" value="ECO:0007669"/>
    <property type="project" value="UniProtKB-EC"/>
</dbReference>
<dbReference type="PROSITE" id="PS01236">
    <property type="entry name" value="PDXT_SNO_1"/>
    <property type="match status" value="1"/>
</dbReference>
<feature type="active site" description="Charge relay system" evidence="7">
    <location>
        <position position="182"/>
    </location>
</feature>
<dbReference type="InterPro" id="IPR029062">
    <property type="entry name" value="Class_I_gatase-like"/>
</dbReference>
<evidence type="ECO:0000256" key="6">
    <source>
        <dbReference type="ARBA" id="ARBA00049534"/>
    </source>
</evidence>
<keyword evidence="2 7" id="KW-0378">Hydrolase</keyword>
<dbReference type="EC" id="4.3.3.6" evidence="7"/>
<dbReference type="PANTHER" id="PTHR31559:SF0">
    <property type="entry name" value="PYRIDOXAL 5'-PHOSPHATE SYNTHASE SUBUNIT SNO1-RELATED"/>
    <property type="match status" value="1"/>
</dbReference>
<evidence type="ECO:0000256" key="5">
    <source>
        <dbReference type="ARBA" id="ARBA00023239"/>
    </source>
</evidence>
<comment type="subunit">
    <text evidence="7">In the presence of PdxS, forms a dodecamer of heterodimers. Only shows activity in the heterodimer.</text>
</comment>
<comment type="function">
    <text evidence="7">Catalyzes the hydrolysis of glutamine to glutamate and ammonia as part of the biosynthesis of pyridoxal 5'-phosphate. The resulting ammonia molecule is channeled to the active site of PdxS.</text>
</comment>
<dbReference type="PIRSF" id="PIRSF005639">
    <property type="entry name" value="Glut_amidoT_SNO"/>
    <property type="match status" value="1"/>
</dbReference>
<feature type="active site" description="Nucleophile" evidence="7">
    <location>
        <position position="81"/>
    </location>
</feature>
<keyword evidence="9" id="KW-1185">Reference proteome</keyword>
<dbReference type="CDD" id="cd01749">
    <property type="entry name" value="GATase1_PB"/>
    <property type="match status" value="1"/>
</dbReference>
<protein>
    <recommendedName>
        <fullName evidence="7">Pyridoxal 5'-phosphate synthase subunit PdxT</fullName>
        <ecNumber evidence="7">4.3.3.6</ecNumber>
    </recommendedName>
    <alternativeName>
        <fullName evidence="7">Pdx2</fullName>
    </alternativeName>
    <alternativeName>
        <fullName evidence="7">Pyridoxal 5'-phosphate synthase glutaminase subunit</fullName>
        <ecNumber evidence="7">3.5.1.2</ecNumber>
    </alternativeName>
</protein>
<feature type="binding site" evidence="7">
    <location>
        <begin position="139"/>
        <end position="140"/>
    </location>
    <ligand>
        <name>L-glutamine</name>
        <dbReference type="ChEBI" id="CHEBI:58359"/>
    </ligand>
</feature>
<dbReference type="Pfam" id="PF01174">
    <property type="entry name" value="SNO"/>
    <property type="match status" value="1"/>
</dbReference>
<keyword evidence="5 7" id="KW-0456">Lyase</keyword>
<dbReference type="HAMAP" id="MF_01615">
    <property type="entry name" value="PdxT"/>
    <property type="match status" value="1"/>
</dbReference>
<dbReference type="EMBL" id="CP147846">
    <property type="protein sequence ID" value="WXG70858.1"/>
    <property type="molecule type" value="Genomic_DNA"/>
</dbReference>
<evidence type="ECO:0000313" key="9">
    <source>
        <dbReference type="Proteomes" id="UP001432000"/>
    </source>
</evidence>
<reference evidence="8 9" key="1">
    <citation type="submission" date="2024-03" db="EMBL/GenBank/DDBJ databases">
        <title>Natural products discovery in diverse microorganisms through a two-stage MS feature dereplication strategy.</title>
        <authorList>
            <person name="Zhang R."/>
        </authorList>
    </citation>
    <scope>NUCLEOTIDE SEQUENCE [LARGE SCALE GENOMIC DNA]</scope>
    <source>
        <strain evidence="8 9">18930</strain>
    </source>
</reference>
<dbReference type="NCBIfam" id="TIGR03800">
    <property type="entry name" value="PLP_synth_Pdx2"/>
    <property type="match status" value="1"/>
</dbReference>
<organism evidence="8 9">
    <name type="scientific">Rhodococcus sovatensis</name>
    <dbReference type="NCBI Taxonomy" id="1805840"/>
    <lineage>
        <taxon>Bacteria</taxon>
        <taxon>Bacillati</taxon>
        <taxon>Actinomycetota</taxon>
        <taxon>Actinomycetes</taxon>
        <taxon>Mycobacteriales</taxon>
        <taxon>Nocardiaceae</taxon>
        <taxon>Rhodococcus</taxon>
    </lineage>
</organism>
<dbReference type="EC" id="3.5.1.2" evidence="7"/>
<proteinExistence type="inferred from homology"/>
<dbReference type="PROSITE" id="PS51130">
    <property type="entry name" value="PDXT_SNO_2"/>
    <property type="match status" value="1"/>
</dbReference>
<evidence type="ECO:0000256" key="7">
    <source>
        <dbReference type="HAMAP-Rule" id="MF_01615"/>
    </source>
</evidence>
<name>A0ABZ2PSJ8_9NOCA</name>
<feature type="active site" description="Charge relay system" evidence="7">
    <location>
        <position position="180"/>
    </location>
</feature>
<keyword evidence="4 7" id="KW-0315">Glutamine amidotransferase</keyword>
<comment type="catalytic activity">
    <reaction evidence="7">
        <text>aldehydo-D-ribose 5-phosphate + D-glyceraldehyde 3-phosphate + L-glutamine = pyridoxal 5'-phosphate + L-glutamate + phosphate + 3 H2O + H(+)</text>
        <dbReference type="Rhea" id="RHEA:31507"/>
        <dbReference type="ChEBI" id="CHEBI:15377"/>
        <dbReference type="ChEBI" id="CHEBI:15378"/>
        <dbReference type="ChEBI" id="CHEBI:29985"/>
        <dbReference type="ChEBI" id="CHEBI:43474"/>
        <dbReference type="ChEBI" id="CHEBI:58273"/>
        <dbReference type="ChEBI" id="CHEBI:58359"/>
        <dbReference type="ChEBI" id="CHEBI:59776"/>
        <dbReference type="ChEBI" id="CHEBI:597326"/>
        <dbReference type="EC" id="4.3.3.6"/>
    </reaction>
</comment>
<comment type="catalytic activity">
    <reaction evidence="6 7">
        <text>L-glutamine + H2O = L-glutamate + NH4(+)</text>
        <dbReference type="Rhea" id="RHEA:15889"/>
        <dbReference type="ChEBI" id="CHEBI:15377"/>
        <dbReference type="ChEBI" id="CHEBI:28938"/>
        <dbReference type="ChEBI" id="CHEBI:29985"/>
        <dbReference type="ChEBI" id="CHEBI:58359"/>
        <dbReference type="EC" id="3.5.1.2"/>
    </reaction>
</comment>
<keyword evidence="3 7" id="KW-0663">Pyridoxal phosphate</keyword>
<dbReference type="SUPFAM" id="SSF52317">
    <property type="entry name" value="Class I glutamine amidotransferase-like"/>
    <property type="match status" value="1"/>
</dbReference>
<dbReference type="PANTHER" id="PTHR31559">
    <property type="entry name" value="PYRIDOXAL 5'-PHOSPHATE SYNTHASE SUBUNIT SNO"/>
    <property type="match status" value="1"/>
</dbReference>
<feature type="binding site" evidence="7">
    <location>
        <begin position="49"/>
        <end position="51"/>
    </location>
    <ligand>
        <name>L-glutamine</name>
        <dbReference type="ChEBI" id="CHEBI:58359"/>
    </ligand>
</feature>
<accession>A0ABZ2PSJ8</accession>
<dbReference type="RefSeq" id="WP_338892527.1">
    <property type="nucleotide sequence ID" value="NZ_CP147846.1"/>
</dbReference>
<comment type="pathway">
    <text evidence="7">Cofactor biosynthesis; pyridoxal 5'-phosphate biosynthesis.</text>
</comment>
<evidence type="ECO:0000256" key="4">
    <source>
        <dbReference type="ARBA" id="ARBA00022962"/>
    </source>
</evidence>
<dbReference type="PROSITE" id="PS51273">
    <property type="entry name" value="GATASE_TYPE_1"/>
    <property type="match status" value="1"/>
</dbReference>
<evidence type="ECO:0000256" key="3">
    <source>
        <dbReference type="ARBA" id="ARBA00022898"/>
    </source>
</evidence>
<dbReference type="GO" id="GO:0004359">
    <property type="term" value="F:glutaminase activity"/>
    <property type="evidence" value="ECO:0007669"/>
    <property type="project" value="UniProtKB-EC"/>
</dbReference>
<evidence type="ECO:0000256" key="2">
    <source>
        <dbReference type="ARBA" id="ARBA00022801"/>
    </source>
</evidence>
<evidence type="ECO:0000256" key="1">
    <source>
        <dbReference type="ARBA" id="ARBA00008345"/>
    </source>
</evidence>
<sequence length="200" mass="21164">MSGPTIGVLALQGDVREHLDALTASGATGVTVRRPSELDAVDGLVIPGGESTTMSNLLSVFDLLEPLRARLKDGLPAYGSCAGMILLATEVLDTRPDAQHLDGLDITVRRNAFGRQVDSFETDLEFAGIDGDAVRAVFIRAPWVERVGDDVEVLAVVPAGPAAGKVVAVRQGVVMATSFHPEVTGDRRVHQQFVNLVRAA</sequence>
<dbReference type="InterPro" id="IPR002161">
    <property type="entry name" value="PdxT/SNO"/>
</dbReference>
<gene>
    <name evidence="7 8" type="primary">pdxT</name>
    <name evidence="8" type="ORF">WDS16_10375</name>
</gene>
<dbReference type="Proteomes" id="UP001432000">
    <property type="component" value="Chromosome"/>
</dbReference>
<comment type="similarity">
    <text evidence="1 7">Belongs to the glutaminase PdxT/SNO family.</text>
</comment>
<dbReference type="InterPro" id="IPR021196">
    <property type="entry name" value="PdxT/SNO_CS"/>
</dbReference>